<dbReference type="STRING" id="1437059.A6A05_02410"/>
<accession>A0A178MMT5</accession>
<evidence type="ECO:0000313" key="2">
    <source>
        <dbReference type="Proteomes" id="UP000078543"/>
    </source>
</evidence>
<protein>
    <recommendedName>
        <fullName evidence="3">PadR family transcriptional regulator</fullName>
    </recommendedName>
</protein>
<name>A0A178MMT5_9PROT</name>
<dbReference type="EMBL" id="LWQU01000141">
    <property type="protein sequence ID" value="OAN50082.1"/>
    <property type="molecule type" value="Genomic_DNA"/>
</dbReference>
<dbReference type="Proteomes" id="UP000078543">
    <property type="component" value="Unassembled WGS sequence"/>
</dbReference>
<reference evidence="1 2" key="1">
    <citation type="submission" date="2016-04" db="EMBL/GenBank/DDBJ databases">
        <title>Draft genome sequence of freshwater magnetotactic bacteria Magnetospirillum marisnigri SP-1 and Magnetospirillum moscoviense BB-1.</title>
        <authorList>
            <person name="Koziaeva V."/>
            <person name="Dziuba M.V."/>
            <person name="Ivanov T.M."/>
            <person name="Kuznetsov B."/>
            <person name="Grouzdev D.S."/>
        </authorList>
    </citation>
    <scope>NUCLEOTIDE SEQUENCE [LARGE SCALE GENOMIC DNA]</scope>
    <source>
        <strain evidence="1 2">BB-1</strain>
    </source>
</reference>
<sequence>MGAGDFIWLAALGCAARRAIDTETICQAIDTISAGQWSPSGQLVCDCLDEMVRGGHLSAEPTRPDPVFAITAAGRETLSLMLSLPLDRPGAALGQTGLRLKLAFLDLVDVAERRRHLETMISTLEAELKGRDQACGDCQALGCFGRMWRNHDLEHLHRDLAMLRKLAGFIADGT</sequence>
<evidence type="ECO:0000313" key="1">
    <source>
        <dbReference type="EMBL" id="OAN50082.1"/>
    </source>
</evidence>
<dbReference type="Pfam" id="PF14557">
    <property type="entry name" value="AphA_like"/>
    <property type="match status" value="1"/>
</dbReference>
<proteinExistence type="predicted"/>
<dbReference type="InterPro" id="IPR036390">
    <property type="entry name" value="WH_DNA-bd_sf"/>
</dbReference>
<evidence type="ECO:0008006" key="3">
    <source>
        <dbReference type="Google" id="ProtNLM"/>
    </source>
</evidence>
<gene>
    <name evidence="1" type="ORF">A6A05_02410</name>
</gene>
<comment type="caution">
    <text evidence="1">The sequence shown here is derived from an EMBL/GenBank/DDBJ whole genome shotgun (WGS) entry which is preliminary data.</text>
</comment>
<dbReference type="AlphaFoldDB" id="A0A178MMT5"/>
<dbReference type="SUPFAM" id="SSF46785">
    <property type="entry name" value="Winged helix' DNA-binding domain"/>
    <property type="match status" value="1"/>
</dbReference>
<keyword evidence="2" id="KW-1185">Reference proteome</keyword>
<organism evidence="1 2">
    <name type="scientific">Magnetospirillum moscoviense</name>
    <dbReference type="NCBI Taxonomy" id="1437059"/>
    <lineage>
        <taxon>Bacteria</taxon>
        <taxon>Pseudomonadati</taxon>
        <taxon>Pseudomonadota</taxon>
        <taxon>Alphaproteobacteria</taxon>
        <taxon>Rhodospirillales</taxon>
        <taxon>Rhodospirillaceae</taxon>
        <taxon>Magnetospirillum</taxon>
    </lineage>
</organism>
<dbReference type="InterPro" id="IPR029434">
    <property type="entry name" value="Put_trans_reg"/>
</dbReference>